<evidence type="ECO:0000313" key="7">
    <source>
        <dbReference type="Proteomes" id="UP000001880"/>
    </source>
</evidence>
<feature type="transmembrane region" description="Helical" evidence="5">
    <location>
        <begin position="122"/>
        <end position="148"/>
    </location>
</feature>
<dbReference type="SUPFAM" id="SSF161084">
    <property type="entry name" value="MAPEG domain-like"/>
    <property type="match status" value="1"/>
</dbReference>
<dbReference type="EMBL" id="CP001804">
    <property type="protein sequence ID" value="ACY18058.1"/>
    <property type="molecule type" value="Genomic_DNA"/>
</dbReference>
<evidence type="ECO:0000256" key="4">
    <source>
        <dbReference type="ARBA" id="ARBA00023136"/>
    </source>
</evidence>
<dbReference type="eggNOG" id="COG5331">
    <property type="taxonomic scope" value="Bacteria"/>
</dbReference>
<gene>
    <name evidence="6" type="ordered locus">Hoch_5576</name>
</gene>
<evidence type="ECO:0000256" key="3">
    <source>
        <dbReference type="ARBA" id="ARBA00022989"/>
    </source>
</evidence>
<dbReference type="AlphaFoldDB" id="D0LG33"/>
<dbReference type="Proteomes" id="UP000001880">
    <property type="component" value="Chromosome"/>
</dbReference>
<reference evidence="6 7" key="1">
    <citation type="journal article" date="2010" name="Stand. Genomic Sci.">
        <title>Complete genome sequence of Haliangium ochraceum type strain (SMP-2).</title>
        <authorList>
            <consortium name="US DOE Joint Genome Institute (JGI-PGF)"/>
            <person name="Ivanova N."/>
            <person name="Daum C."/>
            <person name="Lang E."/>
            <person name="Abt B."/>
            <person name="Kopitz M."/>
            <person name="Saunders E."/>
            <person name="Lapidus A."/>
            <person name="Lucas S."/>
            <person name="Glavina Del Rio T."/>
            <person name="Nolan M."/>
            <person name="Tice H."/>
            <person name="Copeland A."/>
            <person name="Cheng J.F."/>
            <person name="Chen F."/>
            <person name="Bruce D."/>
            <person name="Goodwin L."/>
            <person name="Pitluck S."/>
            <person name="Mavromatis K."/>
            <person name="Pati A."/>
            <person name="Mikhailova N."/>
            <person name="Chen A."/>
            <person name="Palaniappan K."/>
            <person name="Land M."/>
            <person name="Hauser L."/>
            <person name="Chang Y.J."/>
            <person name="Jeffries C.D."/>
            <person name="Detter J.C."/>
            <person name="Brettin T."/>
            <person name="Rohde M."/>
            <person name="Goker M."/>
            <person name="Bristow J."/>
            <person name="Markowitz V."/>
            <person name="Eisen J.A."/>
            <person name="Hugenholtz P."/>
            <person name="Kyrpides N.C."/>
            <person name="Klenk H.P."/>
        </authorList>
    </citation>
    <scope>NUCLEOTIDE SEQUENCE [LARGE SCALE GENOMIC DNA]</scope>
    <source>
        <strain evidence="7">DSM 14365 / CIP 107738 / JCM 11303 / AJ 13395 / SMP-2</strain>
    </source>
</reference>
<dbReference type="InterPro" id="IPR023352">
    <property type="entry name" value="MAPEG-like_dom_sf"/>
</dbReference>
<name>D0LG33_HALO1</name>
<keyword evidence="4 5" id="KW-0472">Membrane</keyword>
<keyword evidence="7" id="KW-1185">Reference proteome</keyword>
<organism evidence="6 7">
    <name type="scientific">Haliangium ochraceum (strain DSM 14365 / JCM 11303 / SMP-2)</name>
    <dbReference type="NCBI Taxonomy" id="502025"/>
    <lineage>
        <taxon>Bacteria</taxon>
        <taxon>Pseudomonadati</taxon>
        <taxon>Myxococcota</taxon>
        <taxon>Polyangia</taxon>
        <taxon>Haliangiales</taxon>
        <taxon>Kofleriaceae</taxon>
        <taxon>Haliangium</taxon>
    </lineage>
</organism>
<accession>D0LG33</accession>
<dbReference type="Gene3D" id="1.20.120.550">
    <property type="entry name" value="Membrane associated eicosanoid/glutathione metabolism-like domain"/>
    <property type="match status" value="1"/>
</dbReference>
<evidence type="ECO:0000256" key="2">
    <source>
        <dbReference type="ARBA" id="ARBA00022692"/>
    </source>
</evidence>
<dbReference type="Pfam" id="PF01124">
    <property type="entry name" value="MAPEG"/>
    <property type="match status" value="1"/>
</dbReference>
<feature type="transmembrane region" description="Helical" evidence="5">
    <location>
        <begin position="12"/>
        <end position="34"/>
    </location>
</feature>
<proteinExistence type="predicted"/>
<keyword evidence="3 5" id="KW-1133">Transmembrane helix</keyword>
<evidence type="ECO:0000256" key="5">
    <source>
        <dbReference type="SAM" id="Phobius"/>
    </source>
</evidence>
<sequence>MLLSRHTMEAPSPILAPVIALVLWSVVMWVWMYATRIPAIQRAKLVMAPEDDGAAALRSLPARVRWKADNYNHLMEQPTIFYAVALTLALVGAGDGINALLAWSYVALRVIHSLIQALSNIILLRFAVFALGNVPLIWLSFAAAWQVFGGAH</sequence>
<evidence type="ECO:0008006" key="8">
    <source>
        <dbReference type="Google" id="ProtNLM"/>
    </source>
</evidence>
<dbReference type="STRING" id="502025.Hoch_5576"/>
<dbReference type="KEGG" id="hoh:Hoch_5576"/>
<evidence type="ECO:0000256" key="1">
    <source>
        <dbReference type="ARBA" id="ARBA00004370"/>
    </source>
</evidence>
<feature type="transmembrane region" description="Helical" evidence="5">
    <location>
        <begin position="80"/>
        <end position="101"/>
    </location>
</feature>
<keyword evidence="2 5" id="KW-0812">Transmembrane</keyword>
<evidence type="ECO:0000313" key="6">
    <source>
        <dbReference type="EMBL" id="ACY18058.1"/>
    </source>
</evidence>
<dbReference type="GO" id="GO:0016020">
    <property type="term" value="C:membrane"/>
    <property type="evidence" value="ECO:0007669"/>
    <property type="project" value="UniProtKB-SubCell"/>
</dbReference>
<comment type="subcellular location">
    <subcellularLocation>
        <location evidence="1">Membrane</location>
    </subcellularLocation>
</comment>
<dbReference type="HOGENOM" id="CLU_129387_0_0_7"/>
<dbReference type="InterPro" id="IPR001129">
    <property type="entry name" value="Membr-assoc_MAPEG"/>
</dbReference>
<protein>
    <recommendedName>
        <fullName evidence="8">MAPEG family protein</fullName>
    </recommendedName>
</protein>